<keyword evidence="4" id="KW-0511">Multifunctional enzyme</keyword>
<dbReference type="GO" id="GO:0004643">
    <property type="term" value="F:phosphoribosylaminoimidazolecarboxamide formyltransferase activity"/>
    <property type="evidence" value="ECO:0007669"/>
    <property type="project" value="InterPro"/>
</dbReference>
<proteinExistence type="predicted"/>
<comment type="caution">
    <text evidence="6">The sequence shown here is derived from an EMBL/GenBank/DDBJ whole genome shotgun (WGS) entry which is preliminary data.</text>
</comment>
<reference evidence="6 7" key="1">
    <citation type="submission" date="2009-09" db="EMBL/GenBank/DDBJ databases">
        <authorList>
            <person name="Weinstock G."/>
            <person name="Sodergren E."/>
            <person name="Clifton S."/>
            <person name="Fulton L."/>
            <person name="Fulton B."/>
            <person name="Courtney L."/>
            <person name="Fronick C."/>
            <person name="Harrison M."/>
            <person name="Strong C."/>
            <person name="Farmer C."/>
            <person name="Delahaunty K."/>
            <person name="Markovic C."/>
            <person name="Hall O."/>
            <person name="Minx P."/>
            <person name="Tomlinson C."/>
            <person name="Mitreva M."/>
            <person name="Nelson J."/>
            <person name="Hou S."/>
            <person name="Wollam A."/>
            <person name="Pepin K.H."/>
            <person name="Johnson M."/>
            <person name="Bhonagiri V."/>
            <person name="Nash W.E."/>
            <person name="Warren W."/>
            <person name="Chinwalla A."/>
            <person name="Mardis E.R."/>
            <person name="Wilson R.K."/>
        </authorList>
    </citation>
    <scope>NUCLEOTIDE SEQUENCE [LARGE SCALE GENOMIC DNA]</scope>
    <source>
        <strain evidence="6 7">F0254</strain>
    </source>
</reference>
<sequence>MKKRALISVFDKTGILEFAQFLNQKGVEIISTGGTYKFLKENGLSVKDVSEVTNFKEMLDGRVKTLHPNIHGGILAIRDNREHMDTIAKEGIETIDYVVVNLYPFFREVQTDKTFDEKIEFIDIGGPTMLRSAAKSFKDVTVICETEDYEKVMEEIENNGEVSFETKKDWLGRCLT</sequence>
<dbReference type="HOGENOM" id="CLU_016316_2_1_0"/>
<evidence type="ECO:0000256" key="1">
    <source>
        <dbReference type="ARBA" id="ARBA00022679"/>
    </source>
</evidence>
<keyword evidence="3" id="KW-0378">Hydrolase</keyword>
<dbReference type="FunFam" id="3.40.50.1380:FF:000001">
    <property type="entry name" value="Bifunctional purine biosynthesis protein PurH"/>
    <property type="match status" value="1"/>
</dbReference>
<evidence type="ECO:0000313" key="6">
    <source>
        <dbReference type="EMBL" id="EEX75754.1"/>
    </source>
</evidence>
<evidence type="ECO:0000259" key="5">
    <source>
        <dbReference type="PROSITE" id="PS51855"/>
    </source>
</evidence>
<dbReference type="PROSITE" id="PS51855">
    <property type="entry name" value="MGS"/>
    <property type="match status" value="1"/>
</dbReference>
<gene>
    <name evidence="6" type="ORF">GCWU000323_00353</name>
</gene>
<dbReference type="InterPro" id="IPR002695">
    <property type="entry name" value="PurH-like"/>
</dbReference>
<dbReference type="GO" id="GO:0006189">
    <property type="term" value="P:'de novo' IMP biosynthetic process"/>
    <property type="evidence" value="ECO:0007669"/>
    <property type="project" value="TreeGrafter"/>
</dbReference>
<protein>
    <submittedName>
        <fullName evidence="6">MGS-like domain protein</fullName>
    </submittedName>
</protein>
<keyword evidence="1" id="KW-0808">Transferase</keyword>
<dbReference type="CDD" id="cd01421">
    <property type="entry name" value="IMPCH"/>
    <property type="match status" value="1"/>
</dbReference>
<accession>C9MUY4</accession>
<dbReference type="PANTHER" id="PTHR11692">
    <property type="entry name" value="BIFUNCTIONAL PURINE BIOSYNTHESIS PROTEIN PURH"/>
    <property type="match status" value="1"/>
</dbReference>
<dbReference type="Proteomes" id="UP000006233">
    <property type="component" value="Unassembled WGS sequence"/>
</dbReference>
<evidence type="ECO:0000313" key="7">
    <source>
        <dbReference type="Proteomes" id="UP000006233"/>
    </source>
</evidence>
<dbReference type="eggNOG" id="COG0138">
    <property type="taxonomic scope" value="Bacteria"/>
</dbReference>
<evidence type="ECO:0000256" key="4">
    <source>
        <dbReference type="ARBA" id="ARBA00023268"/>
    </source>
</evidence>
<organism evidence="6 7">
    <name type="scientific">Leptotrichia hofstadii F0254</name>
    <dbReference type="NCBI Taxonomy" id="634994"/>
    <lineage>
        <taxon>Bacteria</taxon>
        <taxon>Fusobacteriati</taxon>
        <taxon>Fusobacteriota</taxon>
        <taxon>Fusobacteriia</taxon>
        <taxon>Fusobacteriales</taxon>
        <taxon>Leptotrichiaceae</taxon>
        <taxon>Leptotrichia</taxon>
    </lineage>
</organism>
<keyword evidence="2" id="KW-0658">Purine biosynthesis</keyword>
<dbReference type="SUPFAM" id="SSF52335">
    <property type="entry name" value="Methylglyoxal synthase-like"/>
    <property type="match status" value="1"/>
</dbReference>
<dbReference type="InterPro" id="IPR036914">
    <property type="entry name" value="MGS-like_dom_sf"/>
</dbReference>
<dbReference type="GO" id="GO:0003937">
    <property type="term" value="F:IMP cyclohydrolase activity"/>
    <property type="evidence" value="ECO:0007669"/>
    <property type="project" value="InterPro"/>
</dbReference>
<dbReference type="Pfam" id="PF01808">
    <property type="entry name" value="AICARFT_IMPCHas"/>
    <property type="match status" value="1"/>
</dbReference>
<dbReference type="Gene3D" id="3.40.50.1380">
    <property type="entry name" value="Methylglyoxal synthase-like domain"/>
    <property type="match status" value="1"/>
</dbReference>
<dbReference type="GO" id="GO:0005829">
    <property type="term" value="C:cytosol"/>
    <property type="evidence" value="ECO:0007669"/>
    <property type="project" value="TreeGrafter"/>
</dbReference>
<dbReference type="EMBL" id="ACVB02000006">
    <property type="protein sequence ID" value="EEX75754.1"/>
    <property type="molecule type" value="Genomic_DNA"/>
</dbReference>
<dbReference type="STRING" id="634994.GCWU000323_00353"/>
<dbReference type="InterPro" id="IPR011607">
    <property type="entry name" value="MGS-like_dom"/>
</dbReference>
<dbReference type="Pfam" id="PF02142">
    <property type="entry name" value="MGS"/>
    <property type="match status" value="1"/>
</dbReference>
<dbReference type="AlphaFoldDB" id="C9MUY4"/>
<evidence type="ECO:0000256" key="2">
    <source>
        <dbReference type="ARBA" id="ARBA00022755"/>
    </source>
</evidence>
<feature type="domain" description="MGS-like" evidence="5">
    <location>
        <begin position="1"/>
        <end position="144"/>
    </location>
</feature>
<evidence type="ECO:0000256" key="3">
    <source>
        <dbReference type="ARBA" id="ARBA00022801"/>
    </source>
</evidence>
<dbReference type="SMART" id="SM00851">
    <property type="entry name" value="MGS"/>
    <property type="match status" value="1"/>
</dbReference>
<name>C9MUY4_9FUSO</name>
<dbReference type="PANTHER" id="PTHR11692:SF0">
    <property type="entry name" value="BIFUNCTIONAL PURINE BIOSYNTHESIS PROTEIN ATIC"/>
    <property type="match status" value="1"/>
</dbReference>